<dbReference type="InterPro" id="IPR027789">
    <property type="entry name" value="Syndecan/Neurexin_dom"/>
</dbReference>
<name>A0A0N5CV13_THECL</name>
<dbReference type="GO" id="GO:0009986">
    <property type="term" value="C:cell surface"/>
    <property type="evidence" value="ECO:0007669"/>
    <property type="project" value="TreeGrafter"/>
</dbReference>
<keyword evidence="14" id="KW-1185">Reference proteome</keyword>
<dbReference type="Pfam" id="PF01034">
    <property type="entry name" value="Syndecan"/>
    <property type="match status" value="1"/>
</dbReference>
<evidence type="ECO:0000256" key="4">
    <source>
        <dbReference type="ARBA" id="ARBA00022974"/>
    </source>
</evidence>
<organism evidence="15">
    <name type="scientific">Thelazia callipaeda</name>
    <name type="common">Oriental eyeworm</name>
    <name type="synonym">Parasitic nematode</name>
    <dbReference type="NCBI Taxonomy" id="103827"/>
    <lineage>
        <taxon>Eukaryota</taxon>
        <taxon>Metazoa</taxon>
        <taxon>Ecdysozoa</taxon>
        <taxon>Nematoda</taxon>
        <taxon>Chromadorea</taxon>
        <taxon>Rhabditida</taxon>
        <taxon>Spirurina</taxon>
        <taxon>Spiruromorpha</taxon>
        <taxon>Thelazioidea</taxon>
        <taxon>Thelaziidae</taxon>
        <taxon>Thelazia</taxon>
    </lineage>
</organism>
<evidence type="ECO:0000259" key="12">
    <source>
        <dbReference type="SMART" id="SM00294"/>
    </source>
</evidence>
<dbReference type="OrthoDB" id="10044468at2759"/>
<evidence type="ECO:0000256" key="9">
    <source>
        <dbReference type="RuleBase" id="RU000649"/>
    </source>
</evidence>
<evidence type="ECO:0000256" key="2">
    <source>
        <dbReference type="ARBA" id="ARBA00005343"/>
    </source>
</evidence>
<feature type="transmembrane region" description="Helical" evidence="11">
    <location>
        <begin position="220"/>
        <end position="244"/>
    </location>
</feature>
<keyword evidence="8 9" id="KW-0357">Heparan sulfate</keyword>
<keyword evidence="7 9" id="KW-0325">Glycoprotein</keyword>
<reference evidence="15" key="1">
    <citation type="submission" date="2017-02" db="UniProtKB">
        <authorList>
            <consortium name="WormBaseParasite"/>
        </authorList>
    </citation>
    <scope>IDENTIFICATION</scope>
</reference>
<evidence type="ECO:0000256" key="6">
    <source>
        <dbReference type="ARBA" id="ARBA00023136"/>
    </source>
</evidence>
<dbReference type="GO" id="GO:0016477">
    <property type="term" value="P:cell migration"/>
    <property type="evidence" value="ECO:0007669"/>
    <property type="project" value="TreeGrafter"/>
</dbReference>
<evidence type="ECO:0000256" key="8">
    <source>
        <dbReference type="ARBA" id="ARBA00023207"/>
    </source>
</evidence>
<feature type="domain" description="Neurexin/syndecan/glycophorin C" evidence="12">
    <location>
        <begin position="243"/>
        <end position="261"/>
    </location>
</feature>
<dbReference type="InterPro" id="IPR003585">
    <property type="entry name" value="Neurexin-like"/>
</dbReference>
<accession>A0A0N5CV13</accession>
<evidence type="ECO:0000256" key="11">
    <source>
        <dbReference type="SAM" id="Phobius"/>
    </source>
</evidence>
<evidence type="ECO:0000313" key="13">
    <source>
        <dbReference type="EMBL" id="VDN01182.1"/>
    </source>
</evidence>
<protein>
    <recommendedName>
        <fullName evidence="9">Syndecan</fullName>
    </recommendedName>
</protein>
<keyword evidence="6 11" id="KW-0472">Membrane</keyword>
<keyword evidence="3 9" id="KW-0812">Transmembrane</keyword>
<dbReference type="PANTHER" id="PTHR10915">
    <property type="entry name" value="SYNDECAN"/>
    <property type="match status" value="1"/>
</dbReference>
<dbReference type="InterPro" id="IPR030479">
    <property type="entry name" value="Syndecan_CS"/>
</dbReference>
<dbReference type="Proteomes" id="UP000276776">
    <property type="component" value="Unassembled WGS sequence"/>
</dbReference>
<gene>
    <name evidence="13" type="ORF">TCLT_LOCUS4119</name>
</gene>
<feature type="region of interest" description="Disordered" evidence="10">
    <location>
        <begin position="255"/>
        <end position="279"/>
    </location>
</feature>
<keyword evidence="5 11" id="KW-1133">Transmembrane helix</keyword>
<dbReference type="SMART" id="SM00294">
    <property type="entry name" value="4.1m"/>
    <property type="match status" value="1"/>
</dbReference>
<dbReference type="AlphaFoldDB" id="A0A0N5CV13"/>
<dbReference type="EMBL" id="UYYF01004277">
    <property type="protein sequence ID" value="VDN01182.1"/>
    <property type="molecule type" value="Genomic_DNA"/>
</dbReference>
<sequence>MEINVPFHLSLRDDGSSHADDCHTLYSSTPYSFSHHLLTFGLILVLSGEVYEKREVSSATDIVKHDEFEGSGALPSSSEKGKIGAAEADIEWDSSGVSPDDEDGDVVEGSGTQIDEIAGSGSIPVVNTTPIYIFNTTQSTTPYPSFDVHEIARGMGGKDVAVEEVAPMMTMKSITTQTWTITSRRPSVIPATRLAEETPPPSIFEEKHSIPLSSLLKPGVLAAVIGGIVVGILAAILLVMFVVYRMRKKDEGSYALDEPKQPPNYSYAYQKAPTKEFYA</sequence>
<dbReference type="STRING" id="103827.A0A0N5CV13"/>
<proteinExistence type="inferred from homology"/>
<dbReference type="WBParaSite" id="TCLT_0000413001-mRNA-1">
    <property type="protein sequence ID" value="TCLT_0000413001-mRNA-1"/>
    <property type="gene ID" value="TCLT_0000413001"/>
</dbReference>
<evidence type="ECO:0000256" key="10">
    <source>
        <dbReference type="SAM" id="MobiDB-lite"/>
    </source>
</evidence>
<keyword evidence="4 9" id="KW-0654">Proteoglycan</keyword>
<dbReference type="InterPro" id="IPR001050">
    <property type="entry name" value="Syndecan"/>
</dbReference>
<comment type="subcellular location">
    <subcellularLocation>
        <location evidence="1 9">Membrane</location>
        <topology evidence="1 9">Single-pass type I membrane protein</topology>
    </subcellularLocation>
</comment>
<evidence type="ECO:0000256" key="5">
    <source>
        <dbReference type="ARBA" id="ARBA00022989"/>
    </source>
</evidence>
<evidence type="ECO:0000313" key="14">
    <source>
        <dbReference type="Proteomes" id="UP000276776"/>
    </source>
</evidence>
<evidence type="ECO:0000313" key="15">
    <source>
        <dbReference type="WBParaSite" id="TCLT_0000413001-mRNA-1"/>
    </source>
</evidence>
<reference evidence="13 14" key="2">
    <citation type="submission" date="2018-11" db="EMBL/GenBank/DDBJ databases">
        <authorList>
            <consortium name="Pathogen Informatics"/>
        </authorList>
    </citation>
    <scope>NUCLEOTIDE SEQUENCE [LARGE SCALE GENOMIC DNA]</scope>
</reference>
<comment type="function">
    <text evidence="9">Cell surface proteoglycan.</text>
</comment>
<evidence type="ECO:0000256" key="1">
    <source>
        <dbReference type="ARBA" id="ARBA00004479"/>
    </source>
</evidence>
<dbReference type="PANTHER" id="PTHR10915:SF1">
    <property type="entry name" value="SYNDECAN"/>
    <property type="match status" value="1"/>
</dbReference>
<evidence type="ECO:0000256" key="7">
    <source>
        <dbReference type="ARBA" id="ARBA00023180"/>
    </source>
</evidence>
<dbReference type="GO" id="GO:0016020">
    <property type="term" value="C:membrane"/>
    <property type="evidence" value="ECO:0007669"/>
    <property type="project" value="UniProtKB-SubCell"/>
</dbReference>
<comment type="similarity">
    <text evidence="2 9">Belongs to the syndecan proteoglycan family.</text>
</comment>
<evidence type="ECO:0000256" key="3">
    <source>
        <dbReference type="ARBA" id="ARBA00022692"/>
    </source>
</evidence>
<dbReference type="PROSITE" id="PS00964">
    <property type="entry name" value="SYNDECAN"/>
    <property type="match status" value="1"/>
</dbReference>